<proteinExistence type="predicted"/>
<dbReference type="Gene3D" id="1.25.40.10">
    <property type="entry name" value="Tetratricopeptide repeat domain"/>
    <property type="match status" value="1"/>
</dbReference>
<evidence type="ECO:0000313" key="4">
    <source>
        <dbReference type="EMBL" id="QCU89576.1"/>
    </source>
</evidence>
<evidence type="ECO:0000256" key="2">
    <source>
        <dbReference type="SAM" id="SignalP"/>
    </source>
</evidence>
<dbReference type="Pfam" id="PF24125">
    <property type="entry name" value="Cds6_C"/>
    <property type="match status" value="1"/>
</dbReference>
<keyword evidence="1" id="KW-0802">TPR repeat</keyword>
<dbReference type="Pfam" id="PF04733">
    <property type="entry name" value="Coatomer_E"/>
    <property type="match status" value="1"/>
</dbReference>
<sequence>MLSSPSRVSSMLRVSQKPLHLKLIIALFALLFSAPNYAQQNLANDKSPVQELKRQADIFQLGLQAMERNNRDEALALWSQLAESGELIPELARAVENNIAVVLIQQKRYDEAKKRLDRALESNPQVATTLANLNQIYAYEAQKAYKQVFKDSKVIEPTAQLLYFDIKSAQLPNQQVVIKAENADGMRVVKKQVELWRQAWASQNVERYLSFYDDKAFIPKNGWSLDYWIKNRHISLKRPDYIKVYVDELTLTPISDDFIRARFYQRYDSDRFKDDVYKVLLWQKHNNQWKIVQEVVMYDGK</sequence>
<dbReference type="KEGG" id="thig:FE785_02455"/>
<keyword evidence="2" id="KW-0732">Signal</keyword>
<gene>
    <name evidence="4" type="ORF">FE785_02455</name>
</gene>
<dbReference type="SUPFAM" id="SSF48452">
    <property type="entry name" value="TPR-like"/>
    <property type="match status" value="1"/>
</dbReference>
<dbReference type="InterPro" id="IPR019734">
    <property type="entry name" value="TPR_rpt"/>
</dbReference>
<organism evidence="4 5">
    <name type="scientific">Thiomicrorhabdus sediminis</name>
    <dbReference type="NCBI Taxonomy" id="2580412"/>
    <lineage>
        <taxon>Bacteria</taxon>
        <taxon>Pseudomonadati</taxon>
        <taxon>Pseudomonadota</taxon>
        <taxon>Gammaproteobacteria</taxon>
        <taxon>Thiotrichales</taxon>
        <taxon>Piscirickettsiaceae</taxon>
        <taxon>Thiomicrorhabdus</taxon>
    </lineage>
</organism>
<name>A0A4P9K5N4_9GAMM</name>
<dbReference type="OrthoDB" id="5611773at2"/>
<dbReference type="EMBL" id="CP040602">
    <property type="protein sequence ID" value="QCU89576.1"/>
    <property type="molecule type" value="Genomic_DNA"/>
</dbReference>
<reference evidence="4 5" key="1">
    <citation type="submission" date="2019-05" db="EMBL/GenBank/DDBJ databases">
        <title>Thiomicrorhabdus sediminis sp. nov, a novel sulfur-oxidizing bacterium isolated from coastal sediment.</title>
        <authorList>
            <person name="Liu X."/>
        </authorList>
    </citation>
    <scope>NUCLEOTIDE SEQUENCE [LARGE SCALE GENOMIC DNA]</scope>
    <source>
        <strain evidence="4 5">G1</strain>
    </source>
</reference>
<accession>A0A4P9K5N4</accession>
<feature type="chain" id="PRO_5020570982" description="Cds6 C-terminal domain-containing protein" evidence="2">
    <location>
        <begin position="39"/>
        <end position="301"/>
    </location>
</feature>
<feature type="repeat" description="TPR" evidence="1">
    <location>
        <begin position="93"/>
        <end position="126"/>
    </location>
</feature>
<dbReference type="Gene3D" id="3.10.450.50">
    <property type="match status" value="1"/>
</dbReference>
<dbReference type="Proteomes" id="UP000304864">
    <property type="component" value="Chromosome"/>
</dbReference>
<feature type="domain" description="Cds6 C-terminal" evidence="3">
    <location>
        <begin position="189"/>
        <end position="294"/>
    </location>
</feature>
<dbReference type="InterPro" id="IPR011990">
    <property type="entry name" value="TPR-like_helical_dom_sf"/>
</dbReference>
<evidence type="ECO:0000313" key="5">
    <source>
        <dbReference type="Proteomes" id="UP000304864"/>
    </source>
</evidence>
<evidence type="ECO:0000256" key="1">
    <source>
        <dbReference type="PROSITE-ProRule" id="PRU00339"/>
    </source>
</evidence>
<keyword evidence="5" id="KW-1185">Reference proteome</keyword>
<evidence type="ECO:0000259" key="3">
    <source>
        <dbReference type="Pfam" id="PF24125"/>
    </source>
</evidence>
<feature type="signal peptide" evidence="2">
    <location>
        <begin position="1"/>
        <end position="38"/>
    </location>
</feature>
<dbReference type="InterPro" id="IPR056203">
    <property type="entry name" value="Cds6_C"/>
</dbReference>
<dbReference type="InterPro" id="IPR032710">
    <property type="entry name" value="NTF2-like_dom_sf"/>
</dbReference>
<dbReference type="AlphaFoldDB" id="A0A4P9K5N4"/>
<dbReference type="PROSITE" id="PS50005">
    <property type="entry name" value="TPR"/>
    <property type="match status" value="1"/>
</dbReference>
<dbReference type="SUPFAM" id="SSF54427">
    <property type="entry name" value="NTF2-like"/>
    <property type="match status" value="1"/>
</dbReference>
<protein>
    <recommendedName>
        <fullName evidence="3">Cds6 C-terminal domain-containing protein</fullName>
    </recommendedName>
</protein>